<dbReference type="EMBL" id="CP007501">
    <property type="protein sequence ID" value="AKD25640.1"/>
    <property type="molecule type" value="Genomic_DNA"/>
</dbReference>
<accession>A0A0E3ZMK2</accession>
<dbReference type="HOGENOM" id="CLU_2701638_0_0_4"/>
<evidence type="ECO:0000313" key="2">
    <source>
        <dbReference type="Proteomes" id="UP000061135"/>
    </source>
</evidence>
<dbReference type="PATRIC" id="fig|576611.7.peg.1329"/>
<gene>
    <name evidence="1" type="ORF">CL55_00013070</name>
</gene>
<keyword evidence="2" id="KW-1185">Reference proteome</keyword>
<name>A0A0E3ZMK2_9BURK</name>
<dbReference type="STRING" id="1835254.CL55_00013070"/>
<evidence type="ECO:0008006" key="3">
    <source>
        <dbReference type="Google" id="ProtNLM"/>
    </source>
</evidence>
<dbReference type="OrthoDB" id="9134211at2"/>
<dbReference type="InterPro" id="IPR014177">
    <property type="entry name" value="Formate_DH_TAT-contain"/>
</dbReference>
<evidence type="ECO:0000313" key="1">
    <source>
        <dbReference type="EMBL" id="AKD25640.1"/>
    </source>
</evidence>
<dbReference type="AlphaFoldDB" id="A0A0E3ZMK2"/>
<proteinExistence type="predicted"/>
<sequence length="73" mass="7775">MSAKSTAVANEENKPSRRKFFIGAGATVGAVAIASQTPIGKAVIQEIGSTVQGKDDGYQLTAHIRKYYETTML</sequence>
<dbReference type="KEGG" id="pdq:CL55_00013070"/>
<reference evidence="1 2" key="1">
    <citation type="submission" date="2014-03" db="EMBL/GenBank/DDBJ databases">
        <title>Genome of Polynucleobacter strain MWH-MoK4.</title>
        <authorList>
            <person name="Hahn M.W."/>
        </authorList>
    </citation>
    <scope>NUCLEOTIDE SEQUENCE [LARGE SCALE GENOMIC DNA]</scope>
    <source>
        <strain evidence="1 2">MWH-MoK4</strain>
    </source>
</reference>
<dbReference type="PROSITE" id="PS51318">
    <property type="entry name" value="TAT"/>
    <property type="match status" value="1"/>
</dbReference>
<dbReference type="InterPro" id="IPR006311">
    <property type="entry name" value="TAT_signal"/>
</dbReference>
<organism evidence="1 2">
    <name type="scientific">Polynucleobacter duraquae</name>
    <dbReference type="NCBI Taxonomy" id="1835254"/>
    <lineage>
        <taxon>Bacteria</taxon>
        <taxon>Pseudomonadati</taxon>
        <taxon>Pseudomonadota</taxon>
        <taxon>Betaproteobacteria</taxon>
        <taxon>Burkholderiales</taxon>
        <taxon>Burkholderiaceae</taxon>
        <taxon>Polynucleobacter</taxon>
    </lineage>
</organism>
<protein>
    <recommendedName>
        <fullName evidence="3">Formate dehydrogenase region TAT target</fullName>
    </recommendedName>
</protein>
<dbReference type="Proteomes" id="UP000061135">
    <property type="component" value="Chromosome"/>
</dbReference>
<dbReference type="PIRSF" id="PIRSF036704">
    <property type="entry name" value="UCP036704"/>
    <property type="match status" value="1"/>
</dbReference>
<dbReference type="RefSeq" id="WP_046330383.1">
    <property type="nucleotide sequence ID" value="NZ_CP007501.1"/>
</dbReference>